<evidence type="ECO:0000313" key="2">
    <source>
        <dbReference type="EMBL" id="MDR6840362.1"/>
    </source>
</evidence>
<dbReference type="PANTHER" id="PTHR41913:SF1">
    <property type="entry name" value="DUF1684 DOMAIN-CONTAINING PROTEIN"/>
    <property type="match status" value="1"/>
</dbReference>
<feature type="chain" id="PRO_5046432150" evidence="1">
    <location>
        <begin position="24"/>
        <end position="318"/>
    </location>
</feature>
<dbReference type="PANTHER" id="PTHR41913">
    <property type="entry name" value="DUF1684 DOMAIN-CONTAINING PROTEIN"/>
    <property type="match status" value="1"/>
</dbReference>
<dbReference type="PROSITE" id="PS51257">
    <property type="entry name" value="PROKAR_LIPOPROTEIN"/>
    <property type="match status" value="1"/>
</dbReference>
<proteinExistence type="predicted"/>
<dbReference type="EMBL" id="JAVDTT010000001">
    <property type="protein sequence ID" value="MDR6840362.1"/>
    <property type="molecule type" value="Genomic_DNA"/>
</dbReference>
<dbReference type="Pfam" id="PF07920">
    <property type="entry name" value="DUF1684"/>
    <property type="match status" value="1"/>
</dbReference>
<dbReference type="Proteomes" id="UP001254759">
    <property type="component" value="Unassembled WGS sequence"/>
</dbReference>
<name>A0ABU1RNK8_9GAMM</name>
<accession>A0ABU1RNK8</accession>
<evidence type="ECO:0000256" key="1">
    <source>
        <dbReference type="SAM" id="SignalP"/>
    </source>
</evidence>
<evidence type="ECO:0000313" key="3">
    <source>
        <dbReference type="Proteomes" id="UP001254759"/>
    </source>
</evidence>
<sequence>MGKAVEMGKLTRYALAASLLLLAACGGDPGAGQKAAAPAPDVNFNADNAIWRNERKQDLLKPDGWTSLVGLHWLELKAHYLGSSAGSGIHLAVGPPKMGMVEQRDGRIYFTPESGVALTLDGNPLTGRVELKNDHDQAPSLIGFDDGKGQLSVIKRGQRFGLRIKHADAPTRLQFAGLEYWPADPSWRIVGKFVPHPPGKTLPIVDIIGTATDAPNPGAVEFVREGKTYRLEAMGEPGNELFLVFADRTSGHGSYPAGRFIDTPGPDAQGRVVLDFNRAYSPPCAFTSFATCPLPPPENRLDLAITAGEKTYSHPATL</sequence>
<keyword evidence="3" id="KW-1185">Reference proteome</keyword>
<gene>
    <name evidence="2" type="ORF">J2W94_000626</name>
</gene>
<comment type="caution">
    <text evidence="2">The sequence shown here is derived from an EMBL/GenBank/DDBJ whole genome shotgun (WGS) entry which is preliminary data.</text>
</comment>
<protein>
    <submittedName>
        <fullName evidence="2">Uncharacterized protein (DUF1684 family)</fullName>
    </submittedName>
</protein>
<reference evidence="2 3" key="1">
    <citation type="submission" date="2023-07" db="EMBL/GenBank/DDBJ databases">
        <title>Sorghum-associated microbial communities from plants grown in Nebraska, USA.</title>
        <authorList>
            <person name="Schachtman D."/>
        </authorList>
    </citation>
    <scope>NUCLEOTIDE SEQUENCE [LARGE SCALE GENOMIC DNA]</scope>
    <source>
        <strain evidence="2 3">BE107</strain>
    </source>
</reference>
<organism evidence="2 3">
    <name type="scientific">Pseudoxanthomonas sacheonensis</name>
    <dbReference type="NCBI Taxonomy" id="443615"/>
    <lineage>
        <taxon>Bacteria</taxon>
        <taxon>Pseudomonadati</taxon>
        <taxon>Pseudomonadota</taxon>
        <taxon>Gammaproteobacteria</taxon>
        <taxon>Lysobacterales</taxon>
        <taxon>Lysobacteraceae</taxon>
        <taxon>Pseudoxanthomonas</taxon>
    </lineage>
</organism>
<keyword evidence="1" id="KW-0732">Signal</keyword>
<feature type="signal peptide" evidence="1">
    <location>
        <begin position="1"/>
        <end position="23"/>
    </location>
</feature>
<dbReference type="InterPro" id="IPR012467">
    <property type="entry name" value="DUF1684"/>
</dbReference>
<dbReference type="RefSeq" id="WP_310090242.1">
    <property type="nucleotide sequence ID" value="NZ_JAVDTT010000001.1"/>
</dbReference>